<feature type="transmembrane region" description="Helical" evidence="7">
    <location>
        <begin position="111"/>
        <end position="131"/>
    </location>
</feature>
<gene>
    <name evidence="9" type="ORF">POM88_053899</name>
</gene>
<reference evidence="9" key="1">
    <citation type="submission" date="2023-02" db="EMBL/GenBank/DDBJ databases">
        <title>Genome of toxic invasive species Heracleum sosnowskyi carries increased number of genes despite the absence of recent whole-genome duplications.</title>
        <authorList>
            <person name="Schelkunov M."/>
            <person name="Shtratnikova V."/>
            <person name="Makarenko M."/>
            <person name="Klepikova A."/>
            <person name="Omelchenko D."/>
            <person name="Novikova G."/>
            <person name="Obukhova E."/>
            <person name="Bogdanov V."/>
            <person name="Penin A."/>
            <person name="Logacheva M."/>
        </authorList>
    </citation>
    <scope>NUCLEOTIDE SEQUENCE</scope>
    <source>
        <strain evidence="9">Hsosn_3</strain>
        <tissue evidence="9">Leaf</tissue>
    </source>
</reference>
<dbReference type="InterPro" id="IPR026961">
    <property type="entry name" value="PGG_dom"/>
</dbReference>
<protein>
    <recommendedName>
        <fullName evidence="8">PGG domain-containing protein</fullName>
    </recommendedName>
</protein>
<comment type="subcellular location">
    <subcellularLocation>
        <location evidence="1">Membrane</location>
        <topology evidence="1">Multi-pass membrane protein</topology>
    </subcellularLocation>
</comment>
<reference evidence="9" key="2">
    <citation type="submission" date="2023-05" db="EMBL/GenBank/DDBJ databases">
        <authorList>
            <person name="Schelkunov M.I."/>
        </authorList>
    </citation>
    <scope>NUCLEOTIDE SEQUENCE</scope>
    <source>
        <strain evidence="9">Hsosn_3</strain>
        <tissue evidence="9">Leaf</tissue>
    </source>
</reference>
<keyword evidence="6 7" id="KW-0472">Membrane</keyword>
<evidence type="ECO:0000256" key="1">
    <source>
        <dbReference type="ARBA" id="ARBA00004141"/>
    </source>
</evidence>
<keyword evidence="10" id="KW-1185">Reference proteome</keyword>
<dbReference type="PANTHER" id="PTHR24186:SF37">
    <property type="entry name" value="PGG DOMAIN-CONTAINING PROTEIN"/>
    <property type="match status" value="1"/>
</dbReference>
<dbReference type="GO" id="GO:0005886">
    <property type="term" value="C:plasma membrane"/>
    <property type="evidence" value="ECO:0007669"/>
    <property type="project" value="TreeGrafter"/>
</dbReference>
<keyword evidence="5" id="KW-0040">ANK repeat</keyword>
<evidence type="ECO:0000259" key="8">
    <source>
        <dbReference type="Pfam" id="PF13962"/>
    </source>
</evidence>
<keyword evidence="2 7" id="KW-0812">Transmembrane</keyword>
<evidence type="ECO:0000313" key="10">
    <source>
        <dbReference type="Proteomes" id="UP001237642"/>
    </source>
</evidence>
<feature type="transmembrane region" description="Helical" evidence="7">
    <location>
        <begin position="151"/>
        <end position="171"/>
    </location>
</feature>
<feature type="domain" description="PGG" evidence="8">
    <location>
        <begin position="15"/>
        <end position="132"/>
    </location>
</feature>
<sequence>MVMMKKFEKYSIFQKAEEKKDEHLLIAASVIAAIAYSAAISPPGGIASVDAGKPPAFAPNSLKPSESLLGYFDSNLSDRFWIFNTISLLTSLSVIFFYVSGLSLKRKFQVWLMRVAMWITISSMAIAYVFAVRATNPSTHKDTQKTLNIGVIAWGIMLFVTYACAWVNWIWTRDDQVEAAARHTDNIV</sequence>
<evidence type="ECO:0000256" key="6">
    <source>
        <dbReference type="ARBA" id="ARBA00023136"/>
    </source>
</evidence>
<accession>A0AAD8GP50</accession>
<dbReference type="EMBL" id="JAUIZM010000022">
    <property type="protein sequence ID" value="KAK1351894.1"/>
    <property type="molecule type" value="Genomic_DNA"/>
</dbReference>
<keyword evidence="4 7" id="KW-1133">Transmembrane helix</keyword>
<feature type="transmembrane region" description="Helical" evidence="7">
    <location>
        <begin position="80"/>
        <end position="99"/>
    </location>
</feature>
<proteinExistence type="predicted"/>
<dbReference type="Proteomes" id="UP001237642">
    <property type="component" value="Unassembled WGS sequence"/>
</dbReference>
<evidence type="ECO:0000256" key="7">
    <source>
        <dbReference type="SAM" id="Phobius"/>
    </source>
</evidence>
<dbReference type="PANTHER" id="PTHR24186">
    <property type="entry name" value="PROTEIN PHOSPHATASE 1 REGULATORY SUBUNIT"/>
    <property type="match status" value="1"/>
</dbReference>
<dbReference type="AlphaFoldDB" id="A0AAD8GP50"/>
<organism evidence="9 10">
    <name type="scientific">Heracleum sosnowskyi</name>
    <dbReference type="NCBI Taxonomy" id="360622"/>
    <lineage>
        <taxon>Eukaryota</taxon>
        <taxon>Viridiplantae</taxon>
        <taxon>Streptophyta</taxon>
        <taxon>Embryophyta</taxon>
        <taxon>Tracheophyta</taxon>
        <taxon>Spermatophyta</taxon>
        <taxon>Magnoliopsida</taxon>
        <taxon>eudicotyledons</taxon>
        <taxon>Gunneridae</taxon>
        <taxon>Pentapetalae</taxon>
        <taxon>asterids</taxon>
        <taxon>campanulids</taxon>
        <taxon>Apiales</taxon>
        <taxon>Apiaceae</taxon>
        <taxon>Apioideae</taxon>
        <taxon>apioid superclade</taxon>
        <taxon>Tordylieae</taxon>
        <taxon>Tordyliinae</taxon>
        <taxon>Heracleum</taxon>
    </lineage>
</organism>
<name>A0AAD8GP50_9APIA</name>
<evidence type="ECO:0000256" key="2">
    <source>
        <dbReference type="ARBA" id="ARBA00022692"/>
    </source>
</evidence>
<evidence type="ECO:0000256" key="5">
    <source>
        <dbReference type="ARBA" id="ARBA00023043"/>
    </source>
</evidence>
<evidence type="ECO:0000256" key="4">
    <source>
        <dbReference type="ARBA" id="ARBA00022989"/>
    </source>
</evidence>
<keyword evidence="3" id="KW-0677">Repeat</keyword>
<evidence type="ECO:0000313" key="9">
    <source>
        <dbReference type="EMBL" id="KAK1351894.1"/>
    </source>
</evidence>
<evidence type="ECO:0000256" key="3">
    <source>
        <dbReference type="ARBA" id="ARBA00022737"/>
    </source>
</evidence>
<dbReference type="Pfam" id="PF13962">
    <property type="entry name" value="PGG"/>
    <property type="match status" value="1"/>
</dbReference>
<comment type="caution">
    <text evidence="9">The sequence shown here is derived from an EMBL/GenBank/DDBJ whole genome shotgun (WGS) entry which is preliminary data.</text>
</comment>